<evidence type="ECO:0000313" key="4">
    <source>
        <dbReference type="Proteomes" id="UP000186817"/>
    </source>
</evidence>
<dbReference type="Gene3D" id="3.40.50.300">
    <property type="entry name" value="P-loop containing nucleotide triphosphate hydrolases"/>
    <property type="match status" value="1"/>
</dbReference>
<keyword evidence="4" id="KW-1185">Reference proteome</keyword>
<dbReference type="SMART" id="SM00053">
    <property type="entry name" value="DYNc"/>
    <property type="match status" value="1"/>
</dbReference>
<dbReference type="AlphaFoldDB" id="A0A1Q9DBW8"/>
<dbReference type="InterPro" id="IPR045063">
    <property type="entry name" value="Dynamin_N"/>
</dbReference>
<dbReference type="GO" id="GO:0016020">
    <property type="term" value="C:membrane"/>
    <property type="evidence" value="ECO:0007669"/>
    <property type="project" value="TreeGrafter"/>
</dbReference>
<dbReference type="PROSITE" id="PS51718">
    <property type="entry name" value="G_DYNAMIN_2"/>
    <property type="match status" value="1"/>
</dbReference>
<dbReference type="GO" id="GO:0005525">
    <property type="term" value="F:GTP binding"/>
    <property type="evidence" value="ECO:0007669"/>
    <property type="project" value="InterPro"/>
</dbReference>
<dbReference type="GO" id="GO:0005737">
    <property type="term" value="C:cytoplasm"/>
    <property type="evidence" value="ECO:0007669"/>
    <property type="project" value="TreeGrafter"/>
</dbReference>
<evidence type="ECO:0000256" key="1">
    <source>
        <dbReference type="SAM" id="Coils"/>
    </source>
</evidence>
<dbReference type="PANTHER" id="PTHR11566:SF169">
    <property type="entry name" value="DYNAMIN-LIKE PROTEIN C"/>
    <property type="match status" value="1"/>
</dbReference>
<dbReference type="GO" id="GO:0005874">
    <property type="term" value="C:microtubule"/>
    <property type="evidence" value="ECO:0007669"/>
    <property type="project" value="TreeGrafter"/>
</dbReference>
<dbReference type="InterPro" id="IPR022812">
    <property type="entry name" value="Dynamin"/>
</dbReference>
<gene>
    <name evidence="3" type="primary">DRP1D</name>
    <name evidence="3" type="ORF">AK812_SmicGene25495</name>
</gene>
<keyword evidence="1" id="KW-0175">Coiled coil</keyword>
<feature type="region of interest" description="Disordered" evidence="2">
    <location>
        <begin position="1"/>
        <end position="22"/>
    </location>
</feature>
<sequence>MSVFGWNPKPDPTAPTKGDPTLLIRADPALATKGSSKLPTEGELPTLLPPRPEATRLLQARKSARRGKSIDAGRAIRAIAEAWKLSGKYSMNFDSALVLVVGQQSAGKTSFVERYLGYAFSVVSNGMATKRPSVLTLLPLQAGSEDEVKVTEERPDGTRSTEEVFKGDEALMKLSKWVADKNTNVAKEKLFITISTQKCKTPRRVMDLPGVRASDEPDEKGINEAIIGMIREAISKPNSIVVCLADAAQEPANDNMVKLFRDREAGMSSFSERLILVLTKADNWFTNTRRHDQVQEHLDRWKKEFYGIEPMLMGSTFDKKADIKDVKVRNCEYQQANQREEQDICKFRQEVMNTMHGEDSKYWDEKVGFKHVQSLVEQLSLNMDMSNLQRIVDKIKQRQKQVDLTLDQIKANRENTNPKVLEDRCSRLVSALLADTIKFLTRSPGACLAVHLSSSRELEETAKTLLQEEEEFMQVWADFSPDSMRAAWKEHKMSNIDYSRADEHAPSEFVDFYQGVLADKKFVGYVKQCEDPLLPGAALPRAAQFFEHMAMQYMYFDDSDVSRIKNARTTNPDMPFVEDNLQRIFILGNIKAAKMRDATMYLVQKTAYLMTEGLACAFSNMKKNEREKQLIEALATGSSTEHVFAVMRRGFIKHLLVHAQHAFVSSVSDHNQFMHQVGEFHRNDRHLYGNAGQWLLTAVDAEVKSLEALKPVDPTHTDLKTGIQEGIKVLGNLPMRGSLPALVSDILKKTKATGILEEKDSDLHKLLGMTAVAFAFFAPQFSDAVVMRCMSGLLGSLDATFYGHDYKESVMQELKKVFISGDDEERLQALKLREDELEEENKDLSQALDKLERLL</sequence>
<dbReference type="GO" id="GO:0008017">
    <property type="term" value="F:microtubule binding"/>
    <property type="evidence" value="ECO:0007669"/>
    <property type="project" value="TreeGrafter"/>
</dbReference>
<accession>A0A1Q9DBW8</accession>
<dbReference type="OrthoDB" id="441496at2759"/>
<dbReference type="InterPro" id="IPR030381">
    <property type="entry name" value="G_DYNAMIN_dom"/>
</dbReference>
<organism evidence="3 4">
    <name type="scientific">Symbiodinium microadriaticum</name>
    <name type="common">Dinoflagellate</name>
    <name type="synonym">Zooxanthella microadriatica</name>
    <dbReference type="NCBI Taxonomy" id="2951"/>
    <lineage>
        <taxon>Eukaryota</taxon>
        <taxon>Sar</taxon>
        <taxon>Alveolata</taxon>
        <taxon>Dinophyceae</taxon>
        <taxon>Suessiales</taxon>
        <taxon>Symbiodiniaceae</taxon>
        <taxon>Symbiodinium</taxon>
    </lineage>
</organism>
<comment type="caution">
    <text evidence="3">The sequence shown here is derived from an EMBL/GenBank/DDBJ whole genome shotgun (WGS) entry which is preliminary data.</text>
</comment>
<dbReference type="EMBL" id="LSRX01000611">
    <property type="protein sequence ID" value="OLP92662.1"/>
    <property type="molecule type" value="Genomic_DNA"/>
</dbReference>
<proteinExistence type="predicted"/>
<dbReference type="Proteomes" id="UP000186817">
    <property type="component" value="Unassembled WGS sequence"/>
</dbReference>
<feature type="coiled-coil region" evidence="1">
    <location>
        <begin position="820"/>
        <end position="854"/>
    </location>
</feature>
<dbReference type="PANTHER" id="PTHR11566">
    <property type="entry name" value="DYNAMIN"/>
    <property type="match status" value="1"/>
</dbReference>
<reference evidence="3 4" key="1">
    <citation type="submission" date="2016-02" db="EMBL/GenBank/DDBJ databases">
        <title>Genome analysis of coral dinoflagellate symbionts highlights evolutionary adaptations to a symbiotic lifestyle.</title>
        <authorList>
            <person name="Aranda M."/>
            <person name="Li Y."/>
            <person name="Liew Y.J."/>
            <person name="Baumgarten S."/>
            <person name="Simakov O."/>
            <person name="Wilson M."/>
            <person name="Piel J."/>
            <person name="Ashoor H."/>
            <person name="Bougouffa S."/>
            <person name="Bajic V.B."/>
            <person name="Ryu T."/>
            <person name="Ravasi T."/>
            <person name="Bayer T."/>
            <person name="Micklem G."/>
            <person name="Kim H."/>
            <person name="Bhak J."/>
            <person name="Lajeunesse T.C."/>
            <person name="Voolstra C.R."/>
        </authorList>
    </citation>
    <scope>NUCLEOTIDE SEQUENCE [LARGE SCALE GENOMIC DNA]</scope>
    <source>
        <strain evidence="3 4">CCMP2467</strain>
    </source>
</reference>
<dbReference type="InterPro" id="IPR001401">
    <property type="entry name" value="Dynamin_GTPase"/>
</dbReference>
<protein>
    <submittedName>
        <fullName evidence="3">Dynamin-related protein 1D</fullName>
    </submittedName>
</protein>
<name>A0A1Q9DBW8_SYMMI</name>
<dbReference type="InterPro" id="IPR027417">
    <property type="entry name" value="P-loop_NTPase"/>
</dbReference>
<evidence type="ECO:0000313" key="3">
    <source>
        <dbReference type="EMBL" id="OLP92662.1"/>
    </source>
</evidence>
<dbReference type="Pfam" id="PF00350">
    <property type="entry name" value="Dynamin_N"/>
    <property type="match status" value="1"/>
</dbReference>
<dbReference type="GO" id="GO:0003924">
    <property type="term" value="F:GTPase activity"/>
    <property type="evidence" value="ECO:0007669"/>
    <property type="project" value="InterPro"/>
</dbReference>
<evidence type="ECO:0000256" key="2">
    <source>
        <dbReference type="SAM" id="MobiDB-lite"/>
    </source>
</evidence>
<dbReference type="SUPFAM" id="SSF52540">
    <property type="entry name" value="P-loop containing nucleoside triphosphate hydrolases"/>
    <property type="match status" value="1"/>
</dbReference>